<protein>
    <recommendedName>
        <fullName evidence="7">Endoribonuclease YbeY</fullName>
        <ecNumber evidence="7">3.1.-.-</ecNumber>
    </recommendedName>
</protein>
<dbReference type="SUPFAM" id="SSF55486">
    <property type="entry name" value="Metalloproteases ('zincins'), catalytic domain"/>
    <property type="match status" value="1"/>
</dbReference>
<keyword evidence="6 7" id="KW-0862">Zinc</keyword>
<evidence type="ECO:0000256" key="6">
    <source>
        <dbReference type="ARBA" id="ARBA00022833"/>
    </source>
</evidence>
<dbReference type="OrthoDB" id="9811984at2"/>
<dbReference type="GO" id="GO:0004521">
    <property type="term" value="F:RNA endonuclease activity"/>
    <property type="evidence" value="ECO:0007669"/>
    <property type="project" value="UniProtKB-UniRule"/>
</dbReference>
<dbReference type="Gene3D" id="3.40.390.30">
    <property type="entry name" value="Metalloproteases ('zincins'), catalytic domain"/>
    <property type="match status" value="1"/>
</dbReference>
<comment type="function">
    <text evidence="7">Single strand-specific metallo-endoribonuclease involved in late-stage 70S ribosome quality control and in maturation of the 3' terminus of the 16S rRNA.</text>
</comment>
<dbReference type="PROSITE" id="PS01306">
    <property type="entry name" value="UPF0054"/>
    <property type="match status" value="1"/>
</dbReference>
<keyword evidence="7" id="KW-0690">Ribosome biogenesis</keyword>
<proteinExistence type="inferred from homology"/>
<feature type="binding site" evidence="7">
    <location>
        <position position="111"/>
    </location>
    <ligand>
        <name>Zn(2+)</name>
        <dbReference type="ChEBI" id="CHEBI:29105"/>
        <note>catalytic</note>
    </ligand>
</feature>
<keyword evidence="5 7" id="KW-0378">Hydrolase</keyword>
<reference evidence="8 9" key="1">
    <citation type="submission" date="2019-02" db="EMBL/GenBank/DDBJ databases">
        <title>Arundinibacter roseus gen. nov., sp. nov., a new member of the family Cytophagaceae.</title>
        <authorList>
            <person name="Szuroczki S."/>
            <person name="Khayer B."/>
            <person name="Sproer C."/>
            <person name="Toumi M."/>
            <person name="Szabo A."/>
            <person name="Felfoldi T."/>
            <person name="Schumann P."/>
            <person name="Toth E."/>
        </authorList>
    </citation>
    <scope>NUCLEOTIDE SEQUENCE [LARGE SCALE GENOMIC DNA]</scope>
    <source>
        <strain evidence="8 9">DMA-k-7a</strain>
    </source>
</reference>
<dbReference type="RefSeq" id="WP_132122479.1">
    <property type="nucleotide sequence ID" value="NZ_SMJU01000028.1"/>
</dbReference>
<dbReference type="EMBL" id="SMJU01000028">
    <property type="protein sequence ID" value="TDB57349.1"/>
    <property type="molecule type" value="Genomic_DNA"/>
</dbReference>
<dbReference type="GO" id="GO:0008270">
    <property type="term" value="F:zinc ion binding"/>
    <property type="evidence" value="ECO:0007669"/>
    <property type="project" value="UniProtKB-UniRule"/>
</dbReference>
<comment type="cofactor">
    <cofactor evidence="7">
        <name>Zn(2+)</name>
        <dbReference type="ChEBI" id="CHEBI:29105"/>
    </cofactor>
    <text evidence="7">Binds 1 zinc ion.</text>
</comment>
<dbReference type="NCBIfam" id="TIGR00043">
    <property type="entry name" value="rRNA maturation RNase YbeY"/>
    <property type="match status" value="1"/>
</dbReference>
<dbReference type="AlphaFoldDB" id="A0A4R4JUX9"/>
<dbReference type="PANTHER" id="PTHR46986:SF1">
    <property type="entry name" value="ENDORIBONUCLEASE YBEY, CHLOROPLASTIC"/>
    <property type="match status" value="1"/>
</dbReference>
<dbReference type="Pfam" id="PF02130">
    <property type="entry name" value="YbeY"/>
    <property type="match status" value="1"/>
</dbReference>
<evidence type="ECO:0000256" key="5">
    <source>
        <dbReference type="ARBA" id="ARBA00022801"/>
    </source>
</evidence>
<dbReference type="InterPro" id="IPR023091">
    <property type="entry name" value="MetalPrtase_cat_dom_sf_prd"/>
</dbReference>
<evidence type="ECO:0000256" key="3">
    <source>
        <dbReference type="ARBA" id="ARBA00022723"/>
    </source>
</evidence>
<feature type="binding site" evidence="7">
    <location>
        <position position="107"/>
    </location>
    <ligand>
        <name>Zn(2+)</name>
        <dbReference type="ChEBI" id="CHEBI:29105"/>
        <note>catalytic</note>
    </ligand>
</feature>
<evidence type="ECO:0000256" key="1">
    <source>
        <dbReference type="ARBA" id="ARBA00010875"/>
    </source>
</evidence>
<evidence type="ECO:0000313" key="9">
    <source>
        <dbReference type="Proteomes" id="UP000295706"/>
    </source>
</evidence>
<dbReference type="InterPro" id="IPR002036">
    <property type="entry name" value="YbeY"/>
</dbReference>
<dbReference type="GO" id="GO:0006364">
    <property type="term" value="P:rRNA processing"/>
    <property type="evidence" value="ECO:0007669"/>
    <property type="project" value="UniProtKB-UniRule"/>
</dbReference>
<gene>
    <name evidence="7 8" type="primary">ybeY</name>
    <name evidence="8" type="ORF">EZE20_23670</name>
</gene>
<comment type="similarity">
    <text evidence="1 7">Belongs to the endoribonuclease YbeY family.</text>
</comment>
<evidence type="ECO:0000256" key="4">
    <source>
        <dbReference type="ARBA" id="ARBA00022759"/>
    </source>
</evidence>
<dbReference type="GO" id="GO:0005737">
    <property type="term" value="C:cytoplasm"/>
    <property type="evidence" value="ECO:0007669"/>
    <property type="project" value="UniProtKB-SubCell"/>
</dbReference>
<dbReference type="InterPro" id="IPR020549">
    <property type="entry name" value="YbeY_CS"/>
</dbReference>
<sequence length="140" mass="16814">MIQFFAEDVEYDLPNPTKVKRWLKFVIESEGFSLNQLNYIFCSDEYLLNMNREHLQHDYYTDIITFDTSDDELQVEGEIYISTDRVKENADGLDVTFDDELRRVIVHGVLHLVGYTDENELLKSKMRMKEDFYLKNYKYQ</sequence>
<evidence type="ECO:0000256" key="2">
    <source>
        <dbReference type="ARBA" id="ARBA00022722"/>
    </source>
</evidence>
<feature type="binding site" evidence="7">
    <location>
        <position position="117"/>
    </location>
    <ligand>
        <name>Zn(2+)</name>
        <dbReference type="ChEBI" id="CHEBI:29105"/>
        <note>catalytic</note>
    </ligand>
</feature>
<keyword evidence="4 7" id="KW-0255">Endonuclease</keyword>
<keyword evidence="9" id="KW-1185">Reference proteome</keyword>
<comment type="caution">
    <text evidence="8">The sequence shown here is derived from an EMBL/GenBank/DDBJ whole genome shotgun (WGS) entry which is preliminary data.</text>
</comment>
<evidence type="ECO:0000313" key="8">
    <source>
        <dbReference type="EMBL" id="TDB57349.1"/>
    </source>
</evidence>
<name>A0A4R4JUX9_9BACT</name>
<dbReference type="EC" id="3.1.-.-" evidence="7"/>
<accession>A0A4R4JUX9</accession>
<dbReference type="Proteomes" id="UP000295706">
    <property type="component" value="Unassembled WGS sequence"/>
</dbReference>
<keyword evidence="7" id="KW-0698">rRNA processing</keyword>
<keyword evidence="7" id="KW-0963">Cytoplasm</keyword>
<dbReference type="PANTHER" id="PTHR46986">
    <property type="entry name" value="ENDORIBONUCLEASE YBEY, CHLOROPLASTIC"/>
    <property type="match status" value="1"/>
</dbReference>
<keyword evidence="2 7" id="KW-0540">Nuclease</keyword>
<dbReference type="GO" id="GO:0004222">
    <property type="term" value="F:metalloendopeptidase activity"/>
    <property type="evidence" value="ECO:0007669"/>
    <property type="project" value="InterPro"/>
</dbReference>
<organism evidence="8 9">
    <name type="scientific">Arundinibacter roseus</name>
    <dbReference type="NCBI Taxonomy" id="2070510"/>
    <lineage>
        <taxon>Bacteria</taxon>
        <taxon>Pseudomonadati</taxon>
        <taxon>Bacteroidota</taxon>
        <taxon>Cytophagia</taxon>
        <taxon>Cytophagales</taxon>
        <taxon>Spirosomataceae</taxon>
        <taxon>Arundinibacter</taxon>
    </lineage>
</organism>
<evidence type="ECO:0000256" key="7">
    <source>
        <dbReference type="HAMAP-Rule" id="MF_00009"/>
    </source>
</evidence>
<comment type="subcellular location">
    <subcellularLocation>
        <location evidence="7">Cytoplasm</location>
    </subcellularLocation>
</comment>
<dbReference type="HAMAP" id="MF_00009">
    <property type="entry name" value="Endoribonucl_YbeY"/>
    <property type="match status" value="1"/>
</dbReference>
<keyword evidence="3 7" id="KW-0479">Metal-binding</keyword>